<dbReference type="SUPFAM" id="SSF52540">
    <property type="entry name" value="P-loop containing nucleoside triphosphate hydrolases"/>
    <property type="match status" value="1"/>
</dbReference>
<dbReference type="GeneID" id="78775982"/>
<evidence type="ECO:0000313" key="3">
    <source>
        <dbReference type="Proteomes" id="UP000483820"/>
    </source>
</evidence>
<proteinExistence type="predicted"/>
<evidence type="ECO:0000313" key="2">
    <source>
        <dbReference type="EMBL" id="KAF1759600.1"/>
    </source>
</evidence>
<dbReference type="KEGG" id="crq:GCK72_015237"/>
<dbReference type="InterPro" id="IPR051055">
    <property type="entry name" value="PIF1_helicase"/>
</dbReference>
<dbReference type="EMBL" id="WUAV01000004">
    <property type="protein sequence ID" value="KAF1759600.1"/>
    <property type="molecule type" value="Genomic_DNA"/>
</dbReference>
<dbReference type="Proteomes" id="UP000483820">
    <property type="component" value="Chromosome IV"/>
</dbReference>
<dbReference type="PANTHER" id="PTHR47642">
    <property type="entry name" value="ATP-DEPENDENT DNA HELICASE"/>
    <property type="match status" value="1"/>
</dbReference>
<sequence>MENGVEYKIRQIRSNGRGAMYWPFRPSYATTFHKVQGMTLRNVFIDTHHSMMDGMFYVGSSRVRSAEGLHIVGPTPTYIRYNRKVLEEQRKIEAASIIPLV</sequence>
<dbReference type="InterPro" id="IPR027417">
    <property type="entry name" value="P-loop_NTPase"/>
</dbReference>
<dbReference type="RefSeq" id="XP_053585493.1">
    <property type="nucleotide sequence ID" value="XM_053730721.1"/>
</dbReference>
<dbReference type="EMBL" id="WUAV01000004">
    <property type="protein sequence ID" value="KAF1758777.1"/>
    <property type="molecule type" value="Genomic_DNA"/>
</dbReference>
<accession>A0A6A5GUB1</accession>
<organism evidence="1 3">
    <name type="scientific">Caenorhabditis remanei</name>
    <name type="common">Caenorhabditis vulgaris</name>
    <dbReference type="NCBI Taxonomy" id="31234"/>
    <lineage>
        <taxon>Eukaryota</taxon>
        <taxon>Metazoa</taxon>
        <taxon>Ecdysozoa</taxon>
        <taxon>Nematoda</taxon>
        <taxon>Chromadorea</taxon>
        <taxon>Rhabditida</taxon>
        <taxon>Rhabditina</taxon>
        <taxon>Rhabditomorpha</taxon>
        <taxon>Rhabditoidea</taxon>
        <taxon>Rhabditidae</taxon>
        <taxon>Peloderinae</taxon>
        <taxon>Caenorhabditis</taxon>
    </lineage>
</organism>
<comment type="caution">
    <text evidence="1">The sequence shown here is derived from an EMBL/GenBank/DDBJ whole genome shotgun (WGS) entry which is preliminary data.</text>
</comment>
<dbReference type="AlphaFoldDB" id="A0A6A5GUB1"/>
<name>A0A6A5GUB1_CAERE</name>
<protein>
    <recommendedName>
        <fullName evidence="4">UvrD-like helicase C-terminal domain-containing protein</fullName>
    </recommendedName>
</protein>
<reference evidence="1 3" key="1">
    <citation type="submission" date="2019-12" db="EMBL/GenBank/DDBJ databases">
        <title>Chromosome-level assembly of the Caenorhabditis remanei genome.</title>
        <authorList>
            <person name="Teterina A.A."/>
            <person name="Willis J.H."/>
            <person name="Phillips P.C."/>
        </authorList>
    </citation>
    <scope>NUCLEOTIDE SEQUENCE [LARGE SCALE GENOMIC DNA]</scope>
    <source>
        <strain evidence="1 3">PX506</strain>
        <tissue evidence="1">Whole organism</tissue>
    </source>
</reference>
<gene>
    <name evidence="1" type="ORF">GCK72_015237</name>
    <name evidence="2" type="ORF">GCK72_016067</name>
</gene>
<dbReference type="CDD" id="cd18809">
    <property type="entry name" value="SF1_C_RecD"/>
    <property type="match status" value="1"/>
</dbReference>
<evidence type="ECO:0008006" key="4">
    <source>
        <dbReference type="Google" id="ProtNLM"/>
    </source>
</evidence>
<dbReference type="CTD" id="78775982"/>
<dbReference type="Gene3D" id="3.40.50.300">
    <property type="entry name" value="P-loop containing nucleotide triphosphate hydrolases"/>
    <property type="match status" value="1"/>
</dbReference>
<evidence type="ECO:0000313" key="1">
    <source>
        <dbReference type="EMBL" id="KAF1758777.1"/>
    </source>
</evidence>